<dbReference type="Gene3D" id="3.40.910.10">
    <property type="entry name" value="Deoxyhypusine synthase"/>
    <property type="match status" value="1"/>
</dbReference>
<dbReference type="GO" id="GO:0005737">
    <property type="term" value="C:cytoplasm"/>
    <property type="evidence" value="ECO:0007669"/>
    <property type="project" value="TreeGrafter"/>
</dbReference>
<dbReference type="PANTHER" id="PTHR11703:SF2">
    <property type="entry name" value="DEOXYHYPUSINE SYNTHASE-LIKE PROTEIN"/>
    <property type="match status" value="1"/>
</dbReference>
<protein>
    <submittedName>
        <fullName evidence="4">Deoxyhypusine synthase-like protein</fullName>
    </submittedName>
</protein>
<reference evidence="4 5" key="1">
    <citation type="submission" date="2019-11" db="EMBL/GenBank/DDBJ databases">
        <title>Comparative genomics of hydrocarbon-degrading Desulfosarcina strains.</title>
        <authorList>
            <person name="Watanabe M."/>
            <person name="Kojima H."/>
            <person name="Fukui M."/>
        </authorList>
    </citation>
    <scope>NUCLEOTIDE SEQUENCE [LARGE SCALE GENOMIC DNA]</scope>
    <source>
        <strain evidence="4 5">28bB2T</strain>
    </source>
</reference>
<keyword evidence="2" id="KW-0808">Transferase</keyword>
<dbReference type="AlphaFoldDB" id="A0A5K7ZNW7"/>
<feature type="transmembrane region" description="Helical" evidence="3">
    <location>
        <begin position="58"/>
        <end position="79"/>
    </location>
</feature>
<evidence type="ECO:0000256" key="1">
    <source>
        <dbReference type="ARBA" id="ARBA00009892"/>
    </source>
</evidence>
<evidence type="ECO:0000313" key="4">
    <source>
        <dbReference type="EMBL" id="BBO82087.1"/>
    </source>
</evidence>
<name>A0A5K7ZNW7_9BACT</name>
<dbReference type="EMBL" id="AP021876">
    <property type="protein sequence ID" value="BBO82087.1"/>
    <property type="molecule type" value="Genomic_DNA"/>
</dbReference>
<evidence type="ECO:0000256" key="3">
    <source>
        <dbReference type="SAM" id="Phobius"/>
    </source>
</evidence>
<dbReference type="KEGG" id="dov:DSCO28_26530"/>
<dbReference type="InterPro" id="IPR002773">
    <property type="entry name" value="Deoxyhypusine_synthase"/>
</dbReference>
<sequence length="355" mass="38861">MSKESLFRHAPDIVPEKLAKGLSVPDLVDLMGRTCFEARNVRRAATLFRRMIDQGDTIWLGIAGAGIAGGMGGMVISLIEAGFVNVICSTGAQVYHDLHFAFDLPVKSIHPNWDDDQLRRHGDTRIYDIGIREKETLEAQDAIVRRFVKERYEQLSQGPLSSWEFNHQLGLWVAETAPHPELSFTAAAARCGVPVFWDSLANHSIAMNLARTDREGLPVQLSAQKDIVHSAAIAFGAEQTGFVELGGGGPKNFIQQTGPTISQILGIDFEGADRGIQIGTAVEREGSLSSCTFGEAVTWGKYQQADEANLVQVWGEYSIIFPLLAAYVTDLCPPRPPAGLCGRMGDWVRKLEVAR</sequence>
<organism evidence="4 5">
    <name type="scientific">Desulfosarcina ovata subsp. sediminis</name>
    <dbReference type="NCBI Taxonomy" id="885957"/>
    <lineage>
        <taxon>Bacteria</taxon>
        <taxon>Pseudomonadati</taxon>
        <taxon>Thermodesulfobacteriota</taxon>
        <taxon>Desulfobacteria</taxon>
        <taxon>Desulfobacterales</taxon>
        <taxon>Desulfosarcinaceae</taxon>
        <taxon>Desulfosarcina</taxon>
    </lineage>
</organism>
<dbReference type="Pfam" id="PF01916">
    <property type="entry name" value="DS"/>
    <property type="match status" value="1"/>
</dbReference>
<dbReference type="PANTHER" id="PTHR11703">
    <property type="entry name" value="DEOXYHYPUSINE SYNTHASE"/>
    <property type="match status" value="1"/>
</dbReference>
<evidence type="ECO:0000313" key="5">
    <source>
        <dbReference type="Proteomes" id="UP000425960"/>
    </source>
</evidence>
<dbReference type="Proteomes" id="UP000425960">
    <property type="component" value="Chromosome"/>
</dbReference>
<evidence type="ECO:0000256" key="2">
    <source>
        <dbReference type="ARBA" id="ARBA00022679"/>
    </source>
</evidence>
<dbReference type="InterPro" id="IPR036982">
    <property type="entry name" value="Deoxyhypusine_synthase_sf"/>
</dbReference>
<accession>A0A5K7ZNW7</accession>
<proteinExistence type="inferred from homology"/>
<keyword evidence="3" id="KW-0812">Transmembrane</keyword>
<dbReference type="InterPro" id="IPR029035">
    <property type="entry name" value="DHS-like_NAD/FAD-binding_dom"/>
</dbReference>
<keyword evidence="3" id="KW-0472">Membrane</keyword>
<keyword evidence="3" id="KW-1133">Transmembrane helix</keyword>
<comment type="similarity">
    <text evidence="1">Belongs to the deoxyhypusine synthase family.</text>
</comment>
<dbReference type="SUPFAM" id="SSF52467">
    <property type="entry name" value="DHS-like NAD/FAD-binding domain"/>
    <property type="match status" value="1"/>
</dbReference>
<dbReference type="RefSeq" id="WP_155322631.1">
    <property type="nucleotide sequence ID" value="NZ_AP021876.1"/>
</dbReference>
<dbReference type="GO" id="GO:0034038">
    <property type="term" value="F:deoxyhypusine synthase activity"/>
    <property type="evidence" value="ECO:0007669"/>
    <property type="project" value="TreeGrafter"/>
</dbReference>
<gene>
    <name evidence="4" type="ORF">DSCO28_26530</name>
</gene>